<keyword evidence="3" id="KW-1185">Reference proteome</keyword>
<evidence type="ECO:0008006" key="4">
    <source>
        <dbReference type="Google" id="ProtNLM"/>
    </source>
</evidence>
<evidence type="ECO:0000313" key="2">
    <source>
        <dbReference type="EMBL" id="MBZ2195807.1"/>
    </source>
</evidence>
<dbReference type="Proteomes" id="UP000826651">
    <property type="component" value="Unassembled WGS sequence"/>
</dbReference>
<sequence>MDLNPYLSSLQQALANATRASSPEVQEAAERLSQTLEPALRLSLMELASDVAADVTLRLDGDVVEVRLRGGAPEIVVEQRPRGADSESTVAFGSPNGPGSMPWASGPPAPPAPPVPPAPEADEDGSTTRISLRLPEGLKTRVDDAASTEGLSVNSWLVRTIQKVLAAPAQDQPTQNFTQTGRRMTGWVR</sequence>
<dbReference type="InterPro" id="IPR013321">
    <property type="entry name" value="Arc_rbn_hlx_hlx"/>
</dbReference>
<dbReference type="Gene3D" id="1.10.1220.10">
    <property type="entry name" value="Met repressor-like"/>
    <property type="match status" value="1"/>
</dbReference>
<accession>A0ABS7S6U3</accession>
<dbReference type="SUPFAM" id="SSF47598">
    <property type="entry name" value="Ribbon-helix-helix"/>
    <property type="match status" value="1"/>
</dbReference>
<proteinExistence type="predicted"/>
<dbReference type="RefSeq" id="WP_223404096.1">
    <property type="nucleotide sequence ID" value="NZ_JAGSHT010000006.1"/>
</dbReference>
<evidence type="ECO:0000313" key="3">
    <source>
        <dbReference type="Proteomes" id="UP000826651"/>
    </source>
</evidence>
<gene>
    <name evidence="2" type="ORF">KCQ71_06565</name>
</gene>
<dbReference type="EMBL" id="JAGSHT010000006">
    <property type="protein sequence ID" value="MBZ2195807.1"/>
    <property type="molecule type" value="Genomic_DNA"/>
</dbReference>
<evidence type="ECO:0000256" key="1">
    <source>
        <dbReference type="SAM" id="MobiDB-lite"/>
    </source>
</evidence>
<organism evidence="2 3">
    <name type="scientific">Occultella gossypii</name>
    <dbReference type="NCBI Taxonomy" id="2800820"/>
    <lineage>
        <taxon>Bacteria</taxon>
        <taxon>Bacillati</taxon>
        <taxon>Actinomycetota</taxon>
        <taxon>Actinomycetes</taxon>
        <taxon>Micrococcales</taxon>
        <taxon>Ruaniaceae</taxon>
        <taxon>Occultella</taxon>
    </lineage>
</organism>
<feature type="compositionally biased region" description="Pro residues" evidence="1">
    <location>
        <begin position="105"/>
        <end position="119"/>
    </location>
</feature>
<comment type="caution">
    <text evidence="2">The sequence shown here is derived from an EMBL/GenBank/DDBJ whole genome shotgun (WGS) entry which is preliminary data.</text>
</comment>
<protein>
    <recommendedName>
        <fullName evidence="4">Toxin-antitoxin system HicB family antitoxin</fullName>
    </recommendedName>
</protein>
<name>A0ABS7S6U3_9MICO</name>
<feature type="region of interest" description="Disordered" evidence="1">
    <location>
        <begin position="79"/>
        <end position="132"/>
    </location>
</feature>
<dbReference type="InterPro" id="IPR010985">
    <property type="entry name" value="Ribbon_hlx_hlx"/>
</dbReference>
<reference evidence="2 3" key="1">
    <citation type="submission" date="2021-04" db="EMBL/GenBank/DDBJ databases">
        <title>Ruania sp. nov., isolated from sandy soil of mangrove forest.</title>
        <authorList>
            <person name="Ge X."/>
            <person name="Huang R."/>
            <person name="Liu W."/>
        </authorList>
    </citation>
    <scope>NUCLEOTIDE SEQUENCE [LARGE SCALE GENOMIC DNA]</scope>
    <source>
        <strain evidence="2 3">N2-46</strain>
    </source>
</reference>